<proteinExistence type="predicted"/>
<keyword evidence="3" id="KW-1185">Reference proteome</keyword>
<dbReference type="InterPro" id="IPR036397">
    <property type="entry name" value="RNaseH_sf"/>
</dbReference>
<dbReference type="EMBL" id="JAAGAX010000016">
    <property type="protein sequence ID" value="KAF2287568.1"/>
    <property type="molecule type" value="Genomic_DNA"/>
</dbReference>
<name>A0A6A6KI38_HEVBR</name>
<dbReference type="Gene3D" id="3.30.420.10">
    <property type="entry name" value="Ribonuclease H-like superfamily/Ribonuclease H"/>
    <property type="match status" value="1"/>
</dbReference>
<dbReference type="AlphaFoldDB" id="A0A6A6KI38"/>
<dbReference type="PANTHER" id="PTHR47723">
    <property type="entry name" value="OS05G0353850 PROTEIN"/>
    <property type="match status" value="1"/>
</dbReference>
<dbReference type="InterPro" id="IPR002156">
    <property type="entry name" value="RNaseH_domain"/>
</dbReference>
<comment type="caution">
    <text evidence="2">The sequence shown here is derived from an EMBL/GenBank/DDBJ whole genome shotgun (WGS) entry which is preliminary data.</text>
</comment>
<evidence type="ECO:0000313" key="3">
    <source>
        <dbReference type="Proteomes" id="UP000467840"/>
    </source>
</evidence>
<accession>A0A6A6KI38</accession>
<dbReference type="InterPro" id="IPR053151">
    <property type="entry name" value="RNase_H-like"/>
</dbReference>
<feature type="domain" description="RNase H type-1" evidence="1">
    <location>
        <begin position="74"/>
        <end position="156"/>
    </location>
</feature>
<reference evidence="2 3" key="1">
    <citation type="journal article" date="2020" name="Mol. Plant">
        <title>The Chromosome-Based Rubber Tree Genome Provides New Insights into Spurge Genome Evolution and Rubber Biosynthesis.</title>
        <authorList>
            <person name="Liu J."/>
            <person name="Shi C."/>
            <person name="Shi C.C."/>
            <person name="Li W."/>
            <person name="Zhang Q.J."/>
            <person name="Zhang Y."/>
            <person name="Li K."/>
            <person name="Lu H.F."/>
            <person name="Shi C."/>
            <person name="Zhu S.T."/>
            <person name="Xiao Z.Y."/>
            <person name="Nan H."/>
            <person name="Yue Y."/>
            <person name="Zhu X.G."/>
            <person name="Wu Y."/>
            <person name="Hong X.N."/>
            <person name="Fan G.Y."/>
            <person name="Tong Y."/>
            <person name="Zhang D."/>
            <person name="Mao C.L."/>
            <person name="Liu Y.L."/>
            <person name="Hao S.J."/>
            <person name="Liu W.Q."/>
            <person name="Lv M.Q."/>
            <person name="Zhang H.B."/>
            <person name="Liu Y."/>
            <person name="Hu-Tang G.R."/>
            <person name="Wang J.P."/>
            <person name="Wang J.H."/>
            <person name="Sun Y.H."/>
            <person name="Ni S.B."/>
            <person name="Chen W.B."/>
            <person name="Zhang X.C."/>
            <person name="Jiao Y.N."/>
            <person name="Eichler E.E."/>
            <person name="Li G.H."/>
            <person name="Liu X."/>
            <person name="Gao L.Z."/>
        </authorList>
    </citation>
    <scope>NUCLEOTIDE SEQUENCE [LARGE SCALE GENOMIC DNA]</scope>
    <source>
        <strain evidence="3">cv. GT1</strain>
        <tissue evidence="2">Leaf</tissue>
    </source>
</reference>
<protein>
    <recommendedName>
        <fullName evidence="1">RNase H type-1 domain-containing protein</fullName>
    </recommendedName>
</protein>
<dbReference type="GO" id="GO:0004523">
    <property type="term" value="F:RNA-DNA hybrid ribonuclease activity"/>
    <property type="evidence" value="ECO:0007669"/>
    <property type="project" value="InterPro"/>
</dbReference>
<organism evidence="2 3">
    <name type="scientific">Hevea brasiliensis</name>
    <name type="common">Para rubber tree</name>
    <name type="synonym">Siphonia brasiliensis</name>
    <dbReference type="NCBI Taxonomy" id="3981"/>
    <lineage>
        <taxon>Eukaryota</taxon>
        <taxon>Viridiplantae</taxon>
        <taxon>Streptophyta</taxon>
        <taxon>Embryophyta</taxon>
        <taxon>Tracheophyta</taxon>
        <taxon>Spermatophyta</taxon>
        <taxon>Magnoliopsida</taxon>
        <taxon>eudicotyledons</taxon>
        <taxon>Gunneridae</taxon>
        <taxon>Pentapetalae</taxon>
        <taxon>rosids</taxon>
        <taxon>fabids</taxon>
        <taxon>Malpighiales</taxon>
        <taxon>Euphorbiaceae</taxon>
        <taxon>Crotonoideae</taxon>
        <taxon>Micrandreae</taxon>
        <taxon>Hevea</taxon>
    </lineage>
</organism>
<dbReference type="PANTHER" id="PTHR47723:SF19">
    <property type="entry name" value="POLYNUCLEOTIDYL TRANSFERASE, RIBONUCLEASE H-LIKE SUPERFAMILY PROTEIN"/>
    <property type="match status" value="1"/>
</dbReference>
<dbReference type="Proteomes" id="UP000467840">
    <property type="component" value="Chromosome 8"/>
</dbReference>
<dbReference type="SUPFAM" id="SSF53098">
    <property type="entry name" value="Ribonuclease H-like"/>
    <property type="match status" value="1"/>
</dbReference>
<dbReference type="CDD" id="cd06222">
    <property type="entry name" value="RNase_H_like"/>
    <property type="match status" value="1"/>
</dbReference>
<sequence>MNTAFLVKLGWRLLNEEDSLWAWIMNDGPLGDFAIQPVPSCIKQLTVAQMWDGQNWKWDMIHCFLPDELGYCNSITAELPAVVHGLSLAWELGYRRVCVEIDYKASLELIRGKVISNVRYVNLLSQCKALLAREWQISWAHCFREGNMVADKLVNLAVEADCGKHILNDPSTCVLELLRNDVQGNAWPPLLILFFFRASPSSV</sequence>
<dbReference type="InterPro" id="IPR012337">
    <property type="entry name" value="RNaseH-like_sf"/>
</dbReference>
<evidence type="ECO:0000259" key="1">
    <source>
        <dbReference type="Pfam" id="PF13456"/>
    </source>
</evidence>
<dbReference type="Pfam" id="PF13456">
    <property type="entry name" value="RVT_3"/>
    <property type="match status" value="1"/>
</dbReference>
<dbReference type="InterPro" id="IPR044730">
    <property type="entry name" value="RNase_H-like_dom_plant"/>
</dbReference>
<gene>
    <name evidence="2" type="ORF">GH714_001338</name>
</gene>
<evidence type="ECO:0000313" key="2">
    <source>
        <dbReference type="EMBL" id="KAF2287568.1"/>
    </source>
</evidence>
<dbReference type="GO" id="GO:0003676">
    <property type="term" value="F:nucleic acid binding"/>
    <property type="evidence" value="ECO:0007669"/>
    <property type="project" value="InterPro"/>
</dbReference>